<evidence type="ECO:0000256" key="1">
    <source>
        <dbReference type="ARBA" id="ARBA00004173"/>
    </source>
</evidence>
<dbReference type="InterPro" id="IPR013870">
    <property type="entry name" value="Ribosomal_mL54"/>
</dbReference>
<dbReference type="GO" id="GO:0005762">
    <property type="term" value="C:mitochondrial large ribosomal subunit"/>
    <property type="evidence" value="ECO:0007669"/>
    <property type="project" value="TreeGrafter"/>
</dbReference>
<evidence type="ECO:0000313" key="9">
    <source>
        <dbReference type="Proteomes" id="UP000235672"/>
    </source>
</evidence>
<dbReference type="Proteomes" id="UP000235672">
    <property type="component" value="Unassembled WGS sequence"/>
</dbReference>
<comment type="subcellular location">
    <subcellularLocation>
        <location evidence="1">Mitochondrion</location>
    </subcellularLocation>
</comment>
<evidence type="ECO:0000256" key="7">
    <source>
        <dbReference type="ARBA" id="ARBA00035179"/>
    </source>
</evidence>
<dbReference type="PANTHER" id="PTHR28595:SF1">
    <property type="entry name" value="LARGE RIBOSOMAL SUBUNIT PROTEIN ML54"/>
    <property type="match status" value="1"/>
</dbReference>
<gene>
    <name evidence="8" type="ORF">NA56DRAFT_563058</name>
</gene>
<accession>A0A2J6QL19</accession>
<evidence type="ECO:0000256" key="5">
    <source>
        <dbReference type="ARBA" id="ARBA00023274"/>
    </source>
</evidence>
<dbReference type="PANTHER" id="PTHR28595">
    <property type="entry name" value="39S RIBOSOMAL PROTEIN L54, MITOCHONDRIAL"/>
    <property type="match status" value="1"/>
</dbReference>
<evidence type="ECO:0000256" key="3">
    <source>
        <dbReference type="ARBA" id="ARBA00022980"/>
    </source>
</evidence>
<dbReference type="STRING" id="1745343.A0A2J6QL19"/>
<evidence type="ECO:0000313" key="8">
    <source>
        <dbReference type="EMBL" id="PMD26954.1"/>
    </source>
</evidence>
<keyword evidence="5" id="KW-0687">Ribonucleoprotein</keyword>
<evidence type="ECO:0000256" key="6">
    <source>
        <dbReference type="ARBA" id="ARBA00033752"/>
    </source>
</evidence>
<keyword evidence="4" id="KW-0496">Mitochondrion</keyword>
<dbReference type="AlphaFoldDB" id="A0A2J6QL19"/>
<keyword evidence="8" id="KW-0830">Ubiquinone</keyword>
<dbReference type="EMBL" id="KZ613467">
    <property type="protein sequence ID" value="PMD26954.1"/>
    <property type="molecule type" value="Genomic_DNA"/>
</dbReference>
<protein>
    <recommendedName>
        <fullName evidence="7">Large ribosomal subunit protein mL54</fullName>
    </recommendedName>
</protein>
<proteinExistence type="inferred from homology"/>
<evidence type="ECO:0000256" key="4">
    <source>
        <dbReference type="ARBA" id="ARBA00023128"/>
    </source>
</evidence>
<evidence type="ECO:0000256" key="2">
    <source>
        <dbReference type="ARBA" id="ARBA00022946"/>
    </source>
</evidence>
<name>A0A2J6QL19_9HELO</name>
<dbReference type="Pfam" id="PF08561">
    <property type="entry name" value="Ribosomal_L37"/>
    <property type="match status" value="1"/>
</dbReference>
<keyword evidence="9" id="KW-1185">Reference proteome</keyword>
<comment type="similarity">
    <text evidence="6">Belongs to the mitochondrion-specific ribosomal protein mL54 family.</text>
</comment>
<sequence length="337" mass="37706">MPTPESEAFLAKKPKVPPTFDGVDYDDTPRLKQAQDAIIREQWVKSMMARLVREELGKCYYREGVNHLEKCGALRDLSSCKDFLLVPRSAQLKLSRASRQPYTVQEISQNQTINTSTSTLPRIMICTRCLRRASSLRPQLTFARTFTSTRPRFEPASPPATSTGLAQPFTNPLSPTPNEASPATFLKPKPKSGLVFPISNCKAGTKLKGLNYIKGRDDPVALEDEEYPEWLWHCLDMKTKDSDKEGAVGDLFSKSKKERRRAAKQQRKLEAKLLASGDLSALQPKIPLTQQSIDLPGNEEGTIEGALKADSKRGELKAALRQERRKAIKTANYLKSM</sequence>
<reference evidence="8 9" key="1">
    <citation type="submission" date="2016-05" db="EMBL/GenBank/DDBJ databases">
        <title>A degradative enzymes factory behind the ericoid mycorrhizal symbiosis.</title>
        <authorList>
            <consortium name="DOE Joint Genome Institute"/>
            <person name="Martino E."/>
            <person name="Morin E."/>
            <person name="Grelet G."/>
            <person name="Kuo A."/>
            <person name="Kohler A."/>
            <person name="Daghino S."/>
            <person name="Barry K."/>
            <person name="Choi C."/>
            <person name="Cichocki N."/>
            <person name="Clum A."/>
            <person name="Copeland A."/>
            <person name="Hainaut M."/>
            <person name="Haridas S."/>
            <person name="Labutti K."/>
            <person name="Lindquist E."/>
            <person name="Lipzen A."/>
            <person name="Khouja H.-R."/>
            <person name="Murat C."/>
            <person name="Ohm R."/>
            <person name="Olson A."/>
            <person name="Spatafora J."/>
            <person name="Veneault-Fourrey C."/>
            <person name="Henrissat B."/>
            <person name="Grigoriev I."/>
            <person name="Martin F."/>
            <person name="Perotto S."/>
        </authorList>
    </citation>
    <scope>NUCLEOTIDE SEQUENCE [LARGE SCALE GENOMIC DNA]</scope>
    <source>
        <strain evidence="8 9">UAMH 7357</strain>
    </source>
</reference>
<dbReference type="OrthoDB" id="10252718at2759"/>
<keyword evidence="3" id="KW-0689">Ribosomal protein</keyword>
<keyword evidence="2" id="KW-0809">Transit peptide</keyword>
<dbReference type="GO" id="GO:0003735">
    <property type="term" value="F:structural constituent of ribosome"/>
    <property type="evidence" value="ECO:0007669"/>
    <property type="project" value="TreeGrafter"/>
</dbReference>
<organism evidence="8 9">
    <name type="scientific">Hyaloscypha hepaticicola</name>
    <dbReference type="NCBI Taxonomy" id="2082293"/>
    <lineage>
        <taxon>Eukaryota</taxon>
        <taxon>Fungi</taxon>
        <taxon>Dikarya</taxon>
        <taxon>Ascomycota</taxon>
        <taxon>Pezizomycotina</taxon>
        <taxon>Leotiomycetes</taxon>
        <taxon>Helotiales</taxon>
        <taxon>Hyaloscyphaceae</taxon>
        <taxon>Hyaloscypha</taxon>
    </lineage>
</organism>